<evidence type="ECO:0000313" key="1">
    <source>
        <dbReference type="EMBL" id="PPE06162.1"/>
    </source>
</evidence>
<comment type="caution">
    <text evidence="1">The sequence shown here is derived from an EMBL/GenBank/DDBJ whole genome shotgun (WGS) entry which is preliminary data.</text>
</comment>
<dbReference type="InterPro" id="IPR011889">
    <property type="entry name" value="Liste_lipo_26"/>
</dbReference>
<organism evidence="1 2">
    <name type="scientific">Williamsoniiplasma lucivorax</name>
    <dbReference type="NCBI Taxonomy" id="209274"/>
    <lineage>
        <taxon>Bacteria</taxon>
        <taxon>Bacillati</taxon>
        <taxon>Mycoplasmatota</taxon>
        <taxon>Mollicutes</taxon>
        <taxon>Entomoplasmatales</taxon>
        <taxon>Williamsoniiplasma</taxon>
    </lineage>
</organism>
<dbReference type="Pfam" id="PF03382">
    <property type="entry name" value="DUF285"/>
    <property type="match status" value="2"/>
</dbReference>
<accession>A0A2S5RG17</accession>
<dbReference type="RefSeq" id="WP_051437324.1">
    <property type="nucleotide sequence ID" value="NZ_PHNE01000001.1"/>
</dbReference>
<reference evidence="1 2" key="1">
    <citation type="submission" date="2017-11" db="EMBL/GenBank/DDBJ databases">
        <title>Genome sequence of Entomoplasma lucivorax PIPN-2 (ATCC 49196).</title>
        <authorList>
            <person name="Lo W.-S."/>
            <person name="Gasparich G.E."/>
            <person name="Kuo C.-H."/>
        </authorList>
    </citation>
    <scope>NUCLEOTIDE SEQUENCE [LARGE SCALE GENOMIC DNA]</scope>
    <source>
        <strain evidence="1 2">PIPN-2</strain>
    </source>
</reference>
<evidence type="ECO:0000313" key="2">
    <source>
        <dbReference type="Proteomes" id="UP000237865"/>
    </source>
</evidence>
<dbReference type="NCBIfam" id="NF038029">
    <property type="entry name" value="LP_plasma"/>
    <property type="match status" value="1"/>
</dbReference>
<evidence type="ECO:0008006" key="3">
    <source>
        <dbReference type="Google" id="ProtNLM"/>
    </source>
</evidence>
<keyword evidence="2" id="KW-1185">Reference proteome</keyword>
<dbReference type="InterPro" id="IPR054816">
    <property type="entry name" value="Lipoprotein_mollicutes-type_CS"/>
</dbReference>
<gene>
    <name evidence="1" type="ORF">ELUCI_v1c04530</name>
</gene>
<dbReference type="Proteomes" id="UP000237865">
    <property type="component" value="Unassembled WGS sequence"/>
</dbReference>
<sequence>MKKLLTLLGIVGVVTTTSTTVIACSTKVPEIQAVKEINEISGDLEKILQRRVKAQWTEKELQAEIDLEYSNQGITVEKSKQTTRTFELQKNSWIFIGNATRTNQHHYHGRVKLEHRWNKDTSTDIWEIKDVLTNLVYEKKNGTDVLKDYEYKAWTKEALDEAVHDLGGEYAGITVSITKEDDFKWRYTFTGDGDISQEHQYSNHVDVKHILGSETKYIDPTNNEEKQSTNGKIPEGVTEVTQIGWDGNRQVHKMPVTIEKVPNEQDSIHPYIISLSSMFFFRGNSAKVKFNQDLSNWNTSKIIDMSFMFEDVTTFEGKGLKSWDVSKVENMKYMFSGSPRFNQNLSEWKTTSLKNMQYMFHNATAFQGNGLESWDVSKVTNMYGTFRKAKAFNGNITNWDTSKVTDMGSMFYEAILFDKDIKTGDVKWNTSKVTDMGSMFYGAEKFNGDITNWDTSKVTDMGSMFEKAKAFNHDLSKWVVGLVTDFNRFALRANPEWKDNKKPTFNKN</sequence>
<proteinExistence type="predicted"/>
<dbReference type="PROSITE" id="PS51257">
    <property type="entry name" value="PROKAR_LIPOPROTEIN"/>
    <property type="match status" value="1"/>
</dbReference>
<dbReference type="InterPro" id="IPR005046">
    <property type="entry name" value="DUF285"/>
</dbReference>
<name>A0A2S5RG17_9MOLU</name>
<dbReference type="EMBL" id="PHNE01000001">
    <property type="protein sequence ID" value="PPE06162.1"/>
    <property type="molecule type" value="Genomic_DNA"/>
</dbReference>
<protein>
    <recommendedName>
        <fullName evidence="3">Lipoprotein</fullName>
    </recommendedName>
</protein>
<dbReference type="NCBIfam" id="TIGR02167">
    <property type="entry name" value="Liste_lipo_26"/>
    <property type="match status" value="4"/>
</dbReference>
<dbReference type="AlphaFoldDB" id="A0A2S5RG17"/>